<keyword evidence="14" id="KW-0333">Golgi apparatus</keyword>
<dbReference type="RefSeq" id="WP_093332656.1">
    <property type="nucleotide sequence ID" value="NZ_FOXP01000004.1"/>
</dbReference>
<evidence type="ECO:0000256" key="10">
    <source>
        <dbReference type="ARBA" id="ARBA00022729"/>
    </source>
</evidence>
<evidence type="ECO:0000256" key="9">
    <source>
        <dbReference type="ARBA" id="ARBA00022723"/>
    </source>
</evidence>
<keyword evidence="10 22" id="KW-0732">Signal</keyword>
<accession>A0A1I5RVY0</accession>
<dbReference type="EMBL" id="FOXP01000004">
    <property type="protein sequence ID" value="SFP62593.1"/>
    <property type="molecule type" value="Genomic_DNA"/>
</dbReference>
<evidence type="ECO:0000256" key="15">
    <source>
        <dbReference type="ARBA" id="ARBA00023049"/>
    </source>
</evidence>
<protein>
    <recommendedName>
        <fullName evidence="5">Carboxypeptidase Q</fullName>
    </recommendedName>
    <alternativeName>
        <fullName evidence="20">Plasma glutamate carboxypeptidase</fullName>
    </alternativeName>
</protein>
<evidence type="ECO:0000256" key="4">
    <source>
        <dbReference type="ARBA" id="ARBA00004613"/>
    </source>
</evidence>
<dbReference type="Pfam" id="PF04389">
    <property type="entry name" value="Peptidase_M28"/>
    <property type="match status" value="1"/>
</dbReference>
<evidence type="ECO:0000256" key="20">
    <source>
        <dbReference type="ARBA" id="ARBA00033328"/>
    </source>
</evidence>
<evidence type="ECO:0000256" key="1">
    <source>
        <dbReference type="ARBA" id="ARBA00004240"/>
    </source>
</evidence>
<reference evidence="24 25" key="1">
    <citation type="submission" date="2016-10" db="EMBL/GenBank/DDBJ databases">
        <authorList>
            <person name="de Groot N.N."/>
        </authorList>
    </citation>
    <scope>NUCLEOTIDE SEQUENCE [LARGE SCALE GENOMIC DNA]</scope>
    <source>
        <strain evidence="24 25">CGMCC 1.9113</strain>
    </source>
</reference>
<evidence type="ECO:0000256" key="3">
    <source>
        <dbReference type="ARBA" id="ARBA00004555"/>
    </source>
</evidence>
<evidence type="ECO:0000256" key="14">
    <source>
        <dbReference type="ARBA" id="ARBA00023034"/>
    </source>
</evidence>
<keyword evidence="15" id="KW-0482">Metalloprotease</keyword>
<evidence type="ECO:0000313" key="24">
    <source>
        <dbReference type="EMBL" id="SFP62593.1"/>
    </source>
</evidence>
<evidence type="ECO:0000256" key="5">
    <source>
        <dbReference type="ARBA" id="ARBA00014116"/>
    </source>
</evidence>
<dbReference type="GO" id="GO:0005576">
    <property type="term" value="C:extracellular region"/>
    <property type="evidence" value="ECO:0007669"/>
    <property type="project" value="UniProtKB-SubCell"/>
</dbReference>
<sequence length="484" mass="50191">MHRLTLAALAVSTALASPSLAQTPVANPPGGPTTASRPRPTPLPVAVDPKVARLRDKALADDTAYELVEALTTEIGPRPTGGSARQAAARDWAVTRLKALGFKNVRIEPYTLPNVWERGAETGEVVGAYAQPLRLTALGNSGATPAAGITAPVVYFPSLNDLLLAPEGSLRGKIAFVSNSMQPTQDGSSYGSAGAARFVGPNVAARKGAAAIVIRSIGTDHGRGPHAGGTNFDAGVAPIPAAALSVADAENLERLVKRGRPVSLKLVLTPRFVGARRSGNVIAEVPGTDKDAGIVLIGGHLDSWELGTGAIDDGAGLGITTAAAKLVMDAGRPRRTIRMVWFGDEEIGGLGGDAYAKAHAGERHATASESDFGADRVWRVETNFAEAARPIGDRLAVALAPLGIVRGTGTAGDGTDIAPVVRTGVAGIDLNQSGLRYFDYHHTPEDTLDRIDPEQLRQNVAAWTTMLAIVADAPEEIGPVPPRP</sequence>
<evidence type="ECO:0000256" key="11">
    <source>
        <dbReference type="ARBA" id="ARBA00022801"/>
    </source>
</evidence>
<feature type="signal peptide" evidence="22">
    <location>
        <begin position="1"/>
        <end position="21"/>
    </location>
</feature>
<keyword evidence="17" id="KW-0325">Glycoprotein</keyword>
<dbReference type="GO" id="GO:0046872">
    <property type="term" value="F:metal ion binding"/>
    <property type="evidence" value="ECO:0007669"/>
    <property type="project" value="UniProtKB-KW"/>
</dbReference>
<dbReference type="GO" id="GO:0004180">
    <property type="term" value="F:carboxypeptidase activity"/>
    <property type="evidence" value="ECO:0007669"/>
    <property type="project" value="UniProtKB-KW"/>
</dbReference>
<keyword evidence="8" id="KW-0645">Protease</keyword>
<dbReference type="Gene3D" id="3.50.30.30">
    <property type="match status" value="1"/>
</dbReference>
<evidence type="ECO:0000256" key="7">
    <source>
        <dbReference type="ARBA" id="ARBA00022645"/>
    </source>
</evidence>
<feature type="chain" id="PRO_5011756881" description="Carboxypeptidase Q" evidence="22">
    <location>
        <begin position="22"/>
        <end position="484"/>
    </location>
</feature>
<evidence type="ECO:0000256" key="18">
    <source>
        <dbReference type="ARBA" id="ARBA00023228"/>
    </source>
</evidence>
<evidence type="ECO:0000256" key="2">
    <source>
        <dbReference type="ARBA" id="ARBA00004371"/>
    </source>
</evidence>
<keyword evidence="25" id="KW-1185">Reference proteome</keyword>
<evidence type="ECO:0000256" key="22">
    <source>
        <dbReference type="SAM" id="SignalP"/>
    </source>
</evidence>
<evidence type="ECO:0000256" key="17">
    <source>
        <dbReference type="ARBA" id="ARBA00023180"/>
    </source>
</evidence>
<keyword evidence="18" id="KW-0458">Lysosome</keyword>
<feature type="domain" description="Peptidase M28" evidence="23">
    <location>
        <begin position="280"/>
        <end position="463"/>
    </location>
</feature>
<gene>
    <name evidence="24" type="ORF">SAMN04488241_104163</name>
</gene>
<evidence type="ECO:0000256" key="13">
    <source>
        <dbReference type="ARBA" id="ARBA00022833"/>
    </source>
</evidence>
<dbReference type="GO" id="GO:0005764">
    <property type="term" value="C:lysosome"/>
    <property type="evidence" value="ECO:0007669"/>
    <property type="project" value="UniProtKB-SubCell"/>
</dbReference>
<keyword evidence="9" id="KW-0479">Metal-binding</keyword>
<organism evidence="24 25">
    <name type="scientific">Sphingomonas rubra</name>
    <dbReference type="NCBI Taxonomy" id="634430"/>
    <lineage>
        <taxon>Bacteria</taxon>
        <taxon>Pseudomonadati</taxon>
        <taxon>Pseudomonadota</taxon>
        <taxon>Alphaproteobacteria</taxon>
        <taxon>Sphingomonadales</taxon>
        <taxon>Sphingomonadaceae</taxon>
        <taxon>Sphingomonas</taxon>
    </lineage>
</organism>
<keyword evidence="7" id="KW-0121">Carboxypeptidase</keyword>
<evidence type="ECO:0000256" key="12">
    <source>
        <dbReference type="ARBA" id="ARBA00022824"/>
    </source>
</evidence>
<dbReference type="STRING" id="634430.SAMN04488241_104163"/>
<feature type="region of interest" description="Disordered" evidence="21">
    <location>
        <begin position="20"/>
        <end position="45"/>
    </location>
</feature>
<comment type="subunit">
    <text evidence="19">Homodimer. The monomeric form is inactive while the homodimer is active.</text>
</comment>
<evidence type="ECO:0000256" key="19">
    <source>
        <dbReference type="ARBA" id="ARBA00025833"/>
    </source>
</evidence>
<evidence type="ECO:0000256" key="6">
    <source>
        <dbReference type="ARBA" id="ARBA00022525"/>
    </source>
</evidence>
<dbReference type="PANTHER" id="PTHR12053">
    <property type="entry name" value="PROTEASE FAMILY M28 PLASMA GLUTAMATE CARBOXYPEPTIDASE-RELATED"/>
    <property type="match status" value="1"/>
</dbReference>
<dbReference type="SUPFAM" id="SSF53187">
    <property type="entry name" value="Zn-dependent exopeptidases"/>
    <property type="match status" value="1"/>
</dbReference>
<dbReference type="Gene3D" id="3.40.630.10">
    <property type="entry name" value="Zn peptidases"/>
    <property type="match status" value="1"/>
</dbReference>
<keyword evidence="13" id="KW-0862">Zinc</keyword>
<keyword evidence="11" id="KW-0378">Hydrolase</keyword>
<evidence type="ECO:0000256" key="8">
    <source>
        <dbReference type="ARBA" id="ARBA00022670"/>
    </source>
</evidence>
<proteinExistence type="predicted"/>
<dbReference type="GO" id="GO:0070573">
    <property type="term" value="F:metallodipeptidase activity"/>
    <property type="evidence" value="ECO:0007669"/>
    <property type="project" value="InterPro"/>
</dbReference>
<dbReference type="GO" id="GO:0006508">
    <property type="term" value="P:proteolysis"/>
    <property type="evidence" value="ECO:0007669"/>
    <property type="project" value="UniProtKB-KW"/>
</dbReference>
<evidence type="ECO:0000313" key="25">
    <source>
        <dbReference type="Proteomes" id="UP000199586"/>
    </source>
</evidence>
<keyword evidence="12" id="KW-0256">Endoplasmic reticulum</keyword>
<dbReference type="AlphaFoldDB" id="A0A1I5RVY0"/>
<dbReference type="Proteomes" id="UP000199586">
    <property type="component" value="Unassembled WGS sequence"/>
</dbReference>
<dbReference type="OrthoDB" id="9769665at2"/>
<keyword evidence="6" id="KW-0964">Secreted</keyword>
<name>A0A1I5RVY0_9SPHN</name>
<evidence type="ECO:0000256" key="16">
    <source>
        <dbReference type="ARBA" id="ARBA00023145"/>
    </source>
</evidence>
<keyword evidence="16" id="KW-0865">Zymogen</keyword>
<dbReference type="InterPro" id="IPR007484">
    <property type="entry name" value="Peptidase_M28"/>
</dbReference>
<evidence type="ECO:0000259" key="23">
    <source>
        <dbReference type="Pfam" id="PF04389"/>
    </source>
</evidence>
<dbReference type="PANTHER" id="PTHR12053:SF3">
    <property type="entry name" value="CARBOXYPEPTIDASE Q"/>
    <property type="match status" value="1"/>
</dbReference>
<evidence type="ECO:0000256" key="21">
    <source>
        <dbReference type="SAM" id="MobiDB-lite"/>
    </source>
</evidence>
<comment type="subcellular location">
    <subcellularLocation>
        <location evidence="1">Endoplasmic reticulum</location>
    </subcellularLocation>
    <subcellularLocation>
        <location evidence="3">Golgi apparatus</location>
    </subcellularLocation>
    <subcellularLocation>
        <location evidence="2">Lysosome</location>
    </subcellularLocation>
    <subcellularLocation>
        <location evidence="4">Secreted</location>
    </subcellularLocation>
</comment>
<dbReference type="InterPro" id="IPR039866">
    <property type="entry name" value="CPQ"/>
</dbReference>